<dbReference type="Gene3D" id="3.40.630.30">
    <property type="match status" value="1"/>
</dbReference>
<evidence type="ECO:0000259" key="1">
    <source>
        <dbReference type="PROSITE" id="PS51186"/>
    </source>
</evidence>
<dbReference type="GO" id="GO:0016747">
    <property type="term" value="F:acyltransferase activity, transferring groups other than amino-acyl groups"/>
    <property type="evidence" value="ECO:0007669"/>
    <property type="project" value="InterPro"/>
</dbReference>
<evidence type="ECO:0000313" key="2">
    <source>
        <dbReference type="EMBL" id="PIR74171.1"/>
    </source>
</evidence>
<accession>A0A2H0TPU2</accession>
<dbReference type="PROSITE" id="PS51186">
    <property type="entry name" value="GNAT"/>
    <property type="match status" value="1"/>
</dbReference>
<reference evidence="3" key="1">
    <citation type="submission" date="2017-09" db="EMBL/GenBank/DDBJ databases">
        <title>Depth-based differentiation of microbial function through sediment-hosted aquifers and enrichment of novel symbionts in the deep terrestrial subsurface.</title>
        <authorList>
            <person name="Probst A.J."/>
            <person name="Ladd B."/>
            <person name="Jarett J.K."/>
            <person name="Geller-Mcgrath D.E."/>
            <person name="Sieber C.M.K."/>
            <person name="Emerson J.B."/>
            <person name="Anantharaman K."/>
            <person name="Thomas B.C."/>
            <person name="Malmstrom R."/>
            <person name="Stieglmeier M."/>
            <person name="Klingl A."/>
            <person name="Woyke T."/>
            <person name="Ryan C.M."/>
            <person name="Banfield J.F."/>
        </authorList>
    </citation>
    <scope>NUCLEOTIDE SEQUENCE [LARGE SCALE GENOMIC DNA]</scope>
</reference>
<dbReference type="Proteomes" id="UP000230154">
    <property type="component" value="Unassembled WGS sequence"/>
</dbReference>
<proteinExistence type="predicted"/>
<gene>
    <name evidence="2" type="ORF">COU35_03885</name>
</gene>
<protein>
    <recommendedName>
        <fullName evidence="1">N-acetyltransferase domain-containing protein</fullName>
    </recommendedName>
</protein>
<dbReference type="PANTHER" id="PTHR43328:SF1">
    <property type="entry name" value="N-ACETYLTRANSFERASE DOMAIN-CONTAINING PROTEIN"/>
    <property type="match status" value="1"/>
</dbReference>
<comment type="caution">
    <text evidence="2">The sequence shown here is derived from an EMBL/GenBank/DDBJ whole genome shotgun (WGS) entry which is preliminary data.</text>
</comment>
<dbReference type="EMBL" id="PFCB01000028">
    <property type="protein sequence ID" value="PIR74171.1"/>
    <property type="molecule type" value="Genomic_DNA"/>
</dbReference>
<feature type="domain" description="N-acetyltransferase" evidence="1">
    <location>
        <begin position="6"/>
        <end position="152"/>
    </location>
</feature>
<dbReference type="InterPro" id="IPR016181">
    <property type="entry name" value="Acyl_CoA_acyltransferase"/>
</dbReference>
<dbReference type="InterPro" id="IPR000182">
    <property type="entry name" value="GNAT_dom"/>
</dbReference>
<organism evidence="2 3">
    <name type="scientific">Candidatus Magasanikbacteria bacterium CG10_big_fil_rev_8_21_14_0_10_47_10</name>
    <dbReference type="NCBI Taxonomy" id="1974652"/>
    <lineage>
        <taxon>Bacteria</taxon>
        <taxon>Candidatus Magasanikiibacteriota</taxon>
    </lineage>
</organism>
<evidence type="ECO:0000313" key="3">
    <source>
        <dbReference type="Proteomes" id="UP000230154"/>
    </source>
</evidence>
<dbReference type="AlphaFoldDB" id="A0A2H0TPU2"/>
<sequence length="153" mass="17036">MEPAQMTIDEANADDAEAVWRIRYSSEVNAFARTKEIPALSNHIQWFTKAYIGGGLNRCYVMRTAAEVIGYCRYDVDNDGSYVLSIALDPAYHGQGVGSRLLGETLAMMQKGAEIHAIVSRTNSGSQRLLSKYGFTERTRDDAWLHMTKAIPV</sequence>
<dbReference type="PANTHER" id="PTHR43328">
    <property type="entry name" value="ACETYLTRANSFERASE-RELATED"/>
    <property type="match status" value="1"/>
</dbReference>
<name>A0A2H0TPU2_9BACT</name>
<dbReference type="SUPFAM" id="SSF55729">
    <property type="entry name" value="Acyl-CoA N-acyltransferases (Nat)"/>
    <property type="match status" value="1"/>
</dbReference>
<dbReference type="Pfam" id="PF13302">
    <property type="entry name" value="Acetyltransf_3"/>
    <property type="match status" value="1"/>
</dbReference>
<dbReference type="CDD" id="cd04301">
    <property type="entry name" value="NAT_SF"/>
    <property type="match status" value="1"/>
</dbReference>